<evidence type="ECO:0008006" key="3">
    <source>
        <dbReference type="Google" id="ProtNLM"/>
    </source>
</evidence>
<dbReference type="Proteomes" id="UP000316095">
    <property type="component" value="Unassembled WGS sequence"/>
</dbReference>
<organism evidence="1 2">
    <name type="scientific">Rubinisphaera italica</name>
    <dbReference type="NCBI Taxonomy" id="2527969"/>
    <lineage>
        <taxon>Bacteria</taxon>
        <taxon>Pseudomonadati</taxon>
        <taxon>Planctomycetota</taxon>
        <taxon>Planctomycetia</taxon>
        <taxon>Planctomycetales</taxon>
        <taxon>Planctomycetaceae</taxon>
        <taxon>Rubinisphaera</taxon>
    </lineage>
</organism>
<keyword evidence="2" id="KW-1185">Reference proteome</keyword>
<sequence length="392" mass="42756">MSESEIWELCGEQAEANLKITSAEIDGSPEGWFVTKTTMKAGLSAGVEVIEVSNGAQSLFILPTRGMGLWKIQAGDLRVGWDSPVKQPVHPAFVDLKSRNKLGWLDGFNELVTRCGLTSNGPPGIDETAGAIESDITLHGRIANLPATSVTFQLIESDGKTEIVVRGTVSEATLFGQHLELVSEYRTALNSHEVTMTDSVTNRSGRGAELQLLYHINIGSPILEEESTWHAPLKRLTPRDARATEELDTYSTYREPTTGYAEEAFFCKPISDSDGFTPVLLTNASQTEAVSLDFETAALPCLTIWKNTQSLADGYCTGLEPGTNYPNFKAQERREGRVVKMAAGASWQASMKLSVLTDSQNISNQLDRILELQSQAELQIDRNLAQGISGDQ</sequence>
<dbReference type="InterPro" id="IPR027839">
    <property type="entry name" value="DUF4432"/>
</dbReference>
<dbReference type="Gene3D" id="2.70.98.10">
    <property type="match status" value="1"/>
</dbReference>
<comment type="caution">
    <text evidence="1">The sequence shown here is derived from an EMBL/GenBank/DDBJ whole genome shotgun (WGS) entry which is preliminary data.</text>
</comment>
<reference evidence="1 2" key="1">
    <citation type="submission" date="2019-02" db="EMBL/GenBank/DDBJ databases">
        <title>Deep-cultivation of Planctomycetes and their phenomic and genomic characterization uncovers novel biology.</title>
        <authorList>
            <person name="Wiegand S."/>
            <person name="Jogler M."/>
            <person name="Boedeker C."/>
            <person name="Pinto D."/>
            <person name="Vollmers J."/>
            <person name="Rivas-Marin E."/>
            <person name="Kohn T."/>
            <person name="Peeters S.H."/>
            <person name="Heuer A."/>
            <person name="Rast P."/>
            <person name="Oberbeckmann S."/>
            <person name="Bunk B."/>
            <person name="Jeske O."/>
            <person name="Meyerdierks A."/>
            <person name="Storesund J.E."/>
            <person name="Kallscheuer N."/>
            <person name="Luecker S."/>
            <person name="Lage O.M."/>
            <person name="Pohl T."/>
            <person name="Merkel B.J."/>
            <person name="Hornburger P."/>
            <person name="Mueller R.-W."/>
            <person name="Bruemmer F."/>
            <person name="Labrenz M."/>
            <person name="Spormann A.M."/>
            <person name="Op Den Camp H."/>
            <person name="Overmann J."/>
            <person name="Amann R."/>
            <person name="Jetten M.S.M."/>
            <person name="Mascher T."/>
            <person name="Medema M.H."/>
            <person name="Devos D.P."/>
            <person name="Kaster A.-K."/>
            <person name="Ovreas L."/>
            <person name="Rohde M."/>
            <person name="Galperin M.Y."/>
            <person name="Jogler C."/>
        </authorList>
    </citation>
    <scope>NUCLEOTIDE SEQUENCE [LARGE SCALE GENOMIC DNA]</scope>
    <source>
        <strain evidence="1 2">Pan54</strain>
    </source>
</reference>
<name>A0A5C5XF84_9PLAN</name>
<protein>
    <recommendedName>
        <fullName evidence="3">DUF4432 domain-containing protein</fullName>
    </recommendedName>
</protein>
<accession>A0A5C5XF84</accession>
<dbReference type="OrthoDB" id="6183686at2"/>
<dbReference type="GO" id="GO:0030246">
    <property type="term" value="F:carbohydrate binding"/>
    <property type="evidence" value="ECO:0007669"/>
    <property type="project" value="InterPro"/>
</dbReference>
<evidence type="ECO:0000313" key="1">
    <source>
        <dbReference type="EMBL" id="TWT61454.1"/>
    </source>
</evidence>
<gene>
    <name evidence="1" type="ORF">Pan54_21900</name>
</gene>
<dbReference type="Pfam" id="PF14486">
    <property type="entry name" value="DUF4432"/>
    <property type="match status" value="1"/>
</dbReference>
<evidence type="ECO:0000313" key="2">
    <source>
        <dbReference type="Proteomes" id="UP000316095"/>
    </source>
</evidence>
<dbReference type="EMBL" id="SJPG01000001">
    <property type="protein sequence ID" value="TWT61454.1"/>
    <property type="molecule type" value="Genomic_DNA"/>
</dbReference>
<dbReference type="InterPro" id="IPR014718">
    <property type="entry name" value="GH-type_carb-bd"/>
</dbReference>
<proteinExistence type="predicted"/>
<dbReference type="CDD" id="cd09023">
    <property type="entry name" value="Aldose_epim_Ec_c4013"/>
    <property type="match status" value="1"/>
</dbReference>
<dbReference type="AlphaFoldDB" id="A0A5C5XF84"/>
<dbReference type="RefSeq" id="WP_146503443.1">
    <property type="nucleotide sequence ID" value="NZ_SJPG01000001.1"/>
</dbReference>